<sequence>MNKNSAIAFCLFLSILANAFLLKMYFDRKSNQTALETGIIMNEYIERGKELGYFRAFVNELAAKEGAYLPVSEEQSGLYWILAVPGESIIMDFAYEVQAEYELYDDYLEVIQQFDQEYKEIVNQFKSKLPLMNKEQLTAFGQHLDETYDLFFDKASRDWRISRTGKKLSIRFQPPKEILNKGMQELKSIREELEAIE</sequence>
<evidence type="ECO:0000313" key="1">
    <source>
        <dbReference type="EMBL" id="THF77067.1"/>
    </source>
</evidence>
<organism evidence="1 2">
    <name type="scientific">Cohnella fermenti</name>
    <dbReference type="NCBI Taxonomy" id="2565925"/>
    <lineage>
        <taxon>Bacteria</taxon>
        <taxon>Bacillati</taxon>
        <taxon>Bacillota</taxon>
        <taxon>Bacilli</taxon>
        <taxon>Bacillales</taxon>
        <taxon>Paenibacillaceae</taxon>
        <taxon>Cohnella</taxon>
    </lineage>
</organism>
<dbReference type="EMBL" id="SSOB01000021">
    <property type="protein sequence ID" value="THF77067.1"/>
    <property type="molecule type" value="Genomic_DNA"/>
</dbReference>
<comment type="caution">
    <text evidence="1">The sequence shown here is derived from an EMBL/GenBank/DDBJ whole genome shotgun (WGS) entry which is preliminary data.</text>
</comment>
<keyword evidence="2" id="KW-1185">Reference proteome</keyword>
<gene>
    <name evidence="1" type="ORF">E6C55_17000</name>
</gene>
<name>A0A4S4BQ60_9BACL</name>
<protein>
    <submittedName>
        <fullName evidence="1">Uncharacterized protein</fullName>
    </submittedName>
</protein>
<proteinExistence type="predicted"/>
<evidence type="ECO:0000313" key="2">
    <source>
        <dbReference type="Proteomes" id="UP000310636"/>
    </source>
</evidence>
<dbReference type="AlphaFoldDB" id="A0A4S4BQ60"/>
<dbReference type="OrthoDB" id="2678037at2"/>
<reference evidence="1 2" key="1">
    <citation type="submission" date="2019-04" db="EMBL/GenBank/DDBJ databases">
        <title>Cohnella sp. nov. isolated from preserved vegetables.</title>
        <authorList>
            <person name="Lin S.-Y."/>
            <person name="Hung M.-H."/>
            <person name="Young C.-C."/>
        </authorList>
    </citation>
    <scope>NUCLEOTIDE SEQUENCE [LARGE SCALE GENOMIC DNA]</scope>
    <source>
        <strain evidence="1 2">CC-MHH1044</strain>
    </source>
</reference>
<dbReference type="Proteomes" id="UP000310636">
    <property type="component" value="Unassembled WGS sequence"/>
</dbReference>
<dbReference type="RefSeq" id="WP_136371015.1">
    <property type="nucleotide sequence ID" value="NZ_SSOB01000021.1"/>
</dbReference>
<accession>A0A4S4BQ60</accession>